<feature type="domain" description="PDZ" evidence="6">
    <location>
        <begin position="377"/>
        <end position="453"/>
    </location>
</feature>
<evidence type="ECO:0000259" key="6">
    <source>
        <dbReference type="PROSITE" id="PS50106"/>
    </source>
</evidence>
<dbReference type="EMBL" id="JASNJE010000009">
    <property type="protein sequence ID" value="MDK3073428.1"/>
    <property type="molecule type" value="Genomic_DNA"/>
</dbReference>
<keyword evidence="4" id="KW-0720">Serine protease</keyword>
<feature type="domain" description="PDZ" evidence="6">
    <location>
        <begin position="281"/>
        <end position="321"/>
    </location>
</feature>
<dbReference type="Gene3D" id="2.30.42.10">
    <property type="match status" value="2"/>
</dbReference>
<dbReference type="InterPro" id="IPR001478">
    <property type="entry name" value="PDZ"/>
</dbReference>
<organism evidence="7 8">
    <name type="scientific">Sedimentitalea xiamensis</name>
    <dbReference type="NCBI Taxonomy" id="3050037"/>
    <lineage>
        <taxon>Bacteria</taxon>
        <taxon>Pseudomonadati</taxon>
        <taxon>Pseudomonadota</taxon>
        <taxon>Alphaproteobacteria</taxon>
        <taxon>Rhodobacterales</taxon>
        <taxon>Paracoccaceae</taxon>
        <taxon>Sedimentitalea</taxon>
    </lineage>
</organism>
<keyword evidence="5" id="KW-0732">Signal</keyword>
<reference evidence="7 8" key="1">
    <citation type="submission" date="2023-05" db="EMBL/GenBank/DDBJ databases">
        <title>Sedimentitalea sp. nov. JM2-8.</title>
        <authorList>
            <person name="Huang J."/>
        </authorList>
    </citation>
    <scope>NUCLEOTIDE SEQUENCE [LARGE SCALE GENOMIC DNA]</scope>
    <source>
        <strain evidence="7 8">JM2-8</strain>
    </source>
</reference>
<dbReference type="Pfam" id="PF13180">
    <property type="entry name" value="PDZ_2"/>
    <property type="match status" value="2"/>
</dbReference>
<dbReference type="Gene3D" id="2.40.10.120">
    <property type="match status" value="1"/>
</dbReference>
<dbReference type="PANTHER" id="PTHR22939:SF129">
    <property type="entry name" value="SERINE PROTEASE HTRA2, MITOCHONDRIAL"/>
    <property type="match status" value="1"/>
</dbReference>
<evidence type="ECO:0000256" key="5">
    <source>
        <dbReference type="SAM" id="SignalP"/>
    </source>
</evidence>
<keyword evidence="2" id="KW-0645">Protease</keyword>
<dbReference type="Proteomes" id="UP001227126">
    <property type="component" value="Unassembled WGS sequence"/>
</dbReference>
<dbReference type="PROSITE" id="PS50106">
    <property type="entry name" value="PDZ"/>
    <property type="match status" value="2"/>
</dbReference>
<evidence type="ECO:0000313" key="8">
    <source>
        <dbReference type="Proteomes" id="UP001227126"/>
    </source>
</evidence>
<dbReference type="RefSeq" id="WP_284485365.1">
    <property type="nucleotide sequence ID" value="NZ_JASNJE010000009.1"/>
</dbReference>
<dbReference type="InterPro" id="IPR036034">
    <property type="entry name" value="PDZ_sf"/>
</dbReference>
<comment type="similarity">
    <text evidence="1">Belongs to the peptidase S1C family.</text>
</comment>
<keyword evidence="8" id="KW-1185">Reference proteome</keyword>
<dbReference type="PANTHER" id="PTHR22939">
    <property type="entry name" value="SERINE PROTEASE FAMILY S1C HTRA-RELATED"/>
    <property type="match status" value="1"/>
</dbReference>
<evidence type="ECO:0000256" key="2">
    <source>
        <dbReference type="ARBA" id="ARBA00022670"/>
    </source>
</evidence>
<gene>
    <name evidence="7" type="ORF">QO034_09925</name>
</gene>
<dbReference type="SUPFAM" id="SSF50494">
    <property type="entry name" value="Trypsin-like serine proteases"/>
    <property type="match status" value="1"/>
</dbReference>
<evidence type="ECO:0000256" key="1">
    <source>
        <dbReference type="ARBA" id="ARBA00010541"/>
    </source>
</evidence>
<dbReference type="SMART" id="SM00228">
    <property type="entry name" value="PDZ"/>
    <property type="match status" value="2"/>
</dbReference>
<comment type="caution">
    <text evidence="7">The sequence shown here is derived from an EMBL/GenBank/DDBJ whole genome shotgun (WGS) entry which is preliminary data.</text>
</comment>
<protein>
    <submittedName>
        <fullName evidence="7">Trypsin-like peptidase domain-containing protein</fullName>
    </submittedName>
</protein>
<accession>A0ABT7FEL7</accession>
<feature type="signal peptide" evidence="5">
    <location>
        <begin position="1"/>
        <end position="21"/>
    </location>
</feature>
<evidence type="ECO:0000256" key="4">
    <source>
        <dbReference type="ARBA" id="ARBA00022825"/>
    </source>
</evidence>
<keyword evidence="3" id="KW-0378">Hydrolase</keyword>
<proteinExistence type="inferred from homology"/>
<sequence length="462" mass="48513">MFRPHLLVLLLVLALSPPLQADTRIPQSQAEIALGFAPLVKQAAPAVVNIYARRIVQAQRTPFMNDPFFEDFFRGFGNPQPRVQNSLGSGVILSDDGIVVSNYHVVGMATDIRVVLADRREFTARVLLGDQESDLAVLQLEDASGLPALSLRNSDQVEVGELALAIGNPFGIGQTVTSGIVSGLARSGAATGQARGYFIQTDAAINPGNSGGALIDVNGGLIGINTSIISRSGGSNGIGFAIPANLVAEFVQQARQGMARFERPWAGMSGQPVNSDLAESLGLAVPDGIVISDLHPASPFARAGLSVGDVITHVDGQPVNSPQEMMFRMTVAGIGESASVRWMRDAEEKTSDVAMIPAPDDPPAEESSLGPGTVLPDLTVARANPAIVSRYGLPLSTEGVIVTDPGPLGGRVGVQVGDVIRAINGDAVNRSADVETALTRPGRTVRMDLLRGGQRLSLRFRL</sequence>
<evidence type="ECO:0000256" key="3">
    <source>
        <dbReference type="ARBA" id="ARBA00022801"/>
    </source>
</evidence>
<feature type="chain" id="PRO_5045880324" evidence="5">
    <location>
        <begin position="22"/>
        <end position="462"/>
    </location>
</feature>
<evidence type="ECO:0000313" key="7">
    <source>
        <dbReference type="EMBL" id="MDK3073428.1"/>
    </source>
</evidence>
<name>A0ABT7FEL7_9RHOB</name>
<dbReference type="InterPro" id="IPR001940">
    <property type="entry name" value="Peptidase_S1C"/>
</dbReference>
<dbReference type="Pfam" id="PF13365">
    <property type="entry name" value="Trypsin_2"/>
    <property type="match status" value="1"/>
</dbReference>
<dbReference type="SUPFAM" id="SSF50156">
    <property type="entry name" value="PDZ domain-like"/>
    <property type="match status" value="2"/>
</dbReference>
<dbReference type="InterPro" id="IPR009003">
    <property type="entry name" value="Peptidase_S1_PA"/>
</dbReference>
<dbReference type="PRINTS" id="PR00834">
    <property type="entry name" value="PROTEASES2C"/>
</dbReference>